<dbReference type="GO" id="GO:0016787">
    <property type="term" value="F:hydrolase activity"/>
    <property type="evidence" value="ECO:0007669"/>
    <property type="project" value="UniProtKB-KW"/>
</dbReference>
<comment type="similarity">
    <text evidence="2">Belongs to the AB hydrolase superfamily. Lipase family. Class 3 subfamily.</text>
</comment>
<dbReference type="Gene3D" id="3.40.50.1820">
    <property type="entry name" value="alpha/beta hydrolase"/>
    <property type="match status" value="1"/>
</dbReference>
<evidence type="ECO:0000256" key="1">
    <source>
        <dbReference type="ARBA" id="ARBA00023157"/>
    </source>
</evidence>
<keyword evidence="7" id="KW-1185">Reference proteome</keyword>
<dbReference type="InterPro" id="IPR051218">
    <property type="entry name" value="Sec_MonoDiacylglyc_Lipase"/>
</dbReference>
<feature type="domain" description="Fungal lipase-type" evidence="5">
    <location>
        <begin position="106"/>
        <end position="249"/>
    </location>
</feature>
<name>A0A8H6TIF9_MYCCL</name>
<dbReference type="SUPFAM" id="SSF53474">
    <property type="entry name" value="alpha/beta-Hydrolases"/>
    <property type="match status" value="1"/>
</dbReference>
<dbReference type="Proteomes" id="UP000613580">
    <property type="component" value="Unassembled WGS sequence"/>
</dbReference>
<comment type="caution">
    <text evidence="6">The sequence shown here is derived from an EMBL/GenBank/DDBJ whole genome shotgun (WGS) entry which is preliminary data.</text>
</comment>
<reference evidence="6" key="1">
    <citation type="submission" date="2020-05" db="EMBL/GenBank/DDBJ databases">
        <title>Mycena genomes resolve the evolution of fungal bioluminescence.</title>
        <authorList>
            <person name="Tsai I.J."/>
        </authorList>
    </citation>
    <scope>NUCLEOTIDE SEQUENCE</scope>
    <source>
        <strain evidence="6">110903Hualien_Pintung</strain>
    </source>
</reference>
<evidence type="ECO:0000256" key="3">
    <source>
        <dbReference type="ARBA" id="ARBA00047591"/>
    </source>
</evidence>
<evidence type="ECO:0000313" key="6">
    <source>
        <dbReference type="EMBL" id="KAF7317276.1"/>
    </source>
</evidence>
<evidence type="ECO:0000256" key="4">
    <source>
        <dbReference type="ARBA" id="ARBA00048461"/>
    </source>
</evidence>
<gene>
    <name evidence="6" type="ORF">HMN09_00462900</name>
</gene>
<dbReference type="EMBL" id="JACAZE010000005">
    <property type="protein sequence ID" value="KAF7317276.1"/>
    <property type="molecule type" value="Genomic_DNA"/>
</dbReference>
<proteinExistence type="inferred from homology"/>
<evidence type="ECO:0000259" key="5">
    <source>
        <dbReference type="Pfam" id="PF01764"/>
    </source>
</evidence>
<keyword evidence="1" id="KW-1015">Disulfide bond</keyword>
<dbReference type="GO" id="GO:0006629">
    <property type="term" value="P:lipid metabolic process"/>
    <property type="evidence" value="ECO:0007669"/>
    <property type="project" value="InterPro"/>
</dbReference>
<accession>A0A8H6TIF9</accession>
<comment type="catalytic activity">
    <reaction evidence="3">
        <text>a diacylglycerol + H2O = a monoacylglycerol + a fatty acid + H(+)</text>
        <dbReference type="Rhea" id="RHEA:32731"/>
        <dbReference type="ChEBI" id="CHEBI:15377"/>
        <dbReference type="ChEBI" id="CHEBI:15378"/>
        <dbReference type="ChEBI" id="CHEBI:17408"/>
        <dbReference type="ChEBI" id="CHEBI:18035"/>
        <dbReference type="ChEBI" id="CHEBI:28868"/>
    </reaction>
</comment>
<dbReference type="PANTHER" id="PTHR45856:SF11">
    <property type="entry name" value="FUNGAL LIPASE-LIKE DOMAIN-CONTAINING PROTEIN"/>
    <property type="match status" value="1"/>
</dbReference>
<dbReference type="CDD" id="cd00519">
    <property type="entry name" value="Lipase_3"/>
    <property type="match status" value="1"/>
</dbReference>
<evidence type="ECO:0000313" key="7">
    <source>
        <dbReference type="Proteomes" id="UP000613580"/>
    </source>
</evidence>
<dbReference type="InterPro" id="IPR029058">
    <property type="entry name" value="AB_hydrolase_fold"/>
</dbReference>
<dbReference type="InterPro" id="IPR002921">
    <property type="entry name" value="Fungal_lipase-type"/>
</dbReference>
<comment type="catalytic activity">
    <reaction evidence="4">
        <text>a monoacylglycerol + H2O = glycerol + a fatty acid + H(+)</text>
        <dbReference type="Rhea" id="RHEA:15245"/>
        <dbReference type="ChEBI" id="CHEBI:15377"/>
        <dbReference type="ChEBI" id="CHEBI:15378"/>
        <dbReference type="ChEBI" id="CHEBI:17408"/>
        <dbReference type="ChEBI" id="CHEBI:17754"/>
        <dbReference type="ChEBI" id="CHEBI:28868"/>
    </reaction>
</comment>
<keyword evidence="6" id="KW-0378">Hydrolase</keyword>
<dbReference type="PANTHER" id="PTHR45856">
    <property type="entry name" value="ALPHA/BETA-HYDROLASES SUPERFAMILY PROTEIN"/>
    <property type="match status" value="1"/>
</dbReference>
<dbReference type="Pfam" id="PF01764">
    <property type="entry name" value="Lipase_3"/>
    <property type="match status" value="1"/>
</dbReference>
<protein>
    <submittedName>
        <fullName evidence="6">Alpha/beta-hydrolase</fullName>
    </submittedName>
</protein>
<organism evidence="6 7">
    <name type="scientific">Mycena chlorophos</name>
    <name type="common">Agaric fungus</name>
    <name type="synonym">Agaricus chlorophos</name>
    <dbReference type="NCBI Taxonomy" id="658473"/>
    <lineage>
        <taxon>Eukaryota</taxon>
        <taxon>Fungi</taxon>
        <taxon>Dikarya</taxon>
        <taxon>Basidiomycota</taxon>
        <taxon>Agaricomycotina</taxon>
        <taxon>Agaricomycetes</taxon>
        <taxon>Agaricomycetidae</taxon>
        <taxon>Agaricales</taxon>
        <taxon>Marasmiineae</taxon>
        <taxon>Mycenaceae</taxon>
        <taxon>Mycena</taxon>
    </lineage>
</organism>
<dbReference type="OrthoDB" id="438440at2759"/>
<sequence length="313" mass="34468">MPLFGGKILGLPSLDQLVNQSPAAQAAGNLGAAFLGMDGKEHISQEKYDLFVHYFKYSSTAYSIILPGPSLIPVRPNGQKMVGKMYDFVTDSHGYVARDDTRKEIVVAFRGSVSPNNFITDAVGWMVDWDSSIANVDAPDGTKIHLGFQHAWSTVAKKTLSLVSDELDTYQKKGYKIITTGHSLGGALASLAAATLKKKFPDVELLVYTYGQPRVGNDVWATWVDNLIPPDHLFRVVHSNDGVPTMAPRRKGFVHHGTEYWALSPHSPQQTYKCDGAGQFEEDPSGSMQIPTLGITPAHLWYFGIFYMTPYLL</sequence>
<dbReference type="AlphaFoldDB" id="A0A8H6TIF9"/>
<evidence type="ECO:0000256" key="2">
    <source>
        <dbReference type="ARBA" id="ARBA00043996"/>
    </source>
</evidence>